<organism evidence="1 2">
    <name type="scientific">Streptomyces violaceolatus</name>
    <dbReference type="NCBI Taxonomy" id="67378"/>
    <lineage>
        <taxon>Bacteria</taxon>
        <taxon>Bacillati</taxon>
        <taxon>Actinomycetota</taxon>
        <taxon>Actinomycetes</taxon>
        <taxon>Kitasatosporales</taxon>
        <taxon>Streptomycetaceae</taxon>
        <taxon>Streptomyces</taxon>
        <taxon>Streptomyces violaceoruber group</taxon>
    </lineage>
</organism>
<evidence type="ECO:0000313" key="1">
    <source>
        <dbReference type="EMBL" id="GAA2698219.1"/>
    </source>
</evidence>
<keyword evidence="2" id="KW-1185">Reference proteome</keyword>
<protein>
    <submittedName>
        <fullName evidence="1">Uncharacterized protein</fullName>
    </submittedName>
</protein>
<proteinExistence type="predicted"/>
<name>A0ABN3TB28_9ACTN</name>
<dbReference type="EMBL" id="BAAASK010000027">
    <property type="protein sequence ID" value="GAA2698219.1"/>
    <property type="molecule type" value="Genomic_DNA"/>
</dbReference>
<comment type="caution">
    <text evidence="1">The sequence shown here is derived from an EMBL/GenBank/DDBJ whole genome shotgun (WGS) entry which is preliminary data.</text>
</comment>
<evidence type="ECO:0000313" key="2">
    <source>
        <dbReference type="Proteomes" id="UP001499989"/>
    </source>
</evidence>
<gene>
    <name evidence="1" type="ORF">GCM10010310_63500</name>
</gene>
<sequence>MIVSYRPAHDRIRVDVEMKAIGPWAVLGQFGRIVEVGQHGTGNIRVEFPRYAEYSHGFKNA</sequence>
<dbReference type="Proteomes" id="UP001499989">
    <property type="component" value="Unassembled WGS sequence"/>
</dbReference>
<reference evidence="1 2" key="1">
    <citation type="journal article" date="2019" name="Int. J. Syst. Evol. Microbiol.">
        <title>The Global Catalogue of Microorganisms (GCM) 10K type strain sequencing project: providing services to taxonomists for standard genome sequencing and annotation.</title>
        <authorList>
            <consortium name="The Broad Institute Genomics Platform"/>
            <consortium name="The Broad Institute Genome Sequencing Center for Infectious Disease"/>
            <person name="Wu L."/>
            <person name="Ma J."/>
        </authorList>
    </citation>
    <scope>NUCLEOTIDE SEQUENCE [LARGE SCALE GENOMIC DNA]</scope>
    <source>
        <strain evidence="1 2">JCM 4531</strain>
    </source>
</reference>
<accession>A0ABN3TB28</accession>